<feature type="transmembrane region" description="Helical" evidence="7">
    <location>
        <begin position="287"/>
        <end position="311"/>
    </location>
</feature>
<evidence type="ECO:0000256" key="7">
    <source>
        <dbReference type="RuleBase" id="RU363032"/>
    </source>
</evidence>
<sequence length="319" mass="35830">MSTQVGETQLGSPLNQKPTRKLSAKVRNNLWGYFFIGPFIIGFLSFTMIPIIASLYFAFTSYDLFSPPRWIGLENFQKMFTDDPRYLQSLKVTFIYVFGGVPLRLGFALAVAMLLNTASRAVGLYRTMYYLPSLIGGSVAVAIMWRNIFGDEGIVNLGLTFLGLDAVRWFGDPTAALWMLIFLSVWQFGSSMLIFLAGLKSIPQSYYEAASVDGATFFQKFYMITIPMLSPVMLFNMIMQTIAAFMTFVPAFIISKGTGDPLDGTLLYSLYLFKQGIEYFNMGYASAMAWVMLLIIAILTAIIFATARYWVHYESEGGR</sequence>
<feature type="transmembrane region" description="Helical" evidence="7">
    <location>
        <begin position="232"/>
        <end position="254"/>
    </location>
</feature>
<reference evidence="9 10" key="1">
    <citation type="submission" date="2021-01" db="EMBL/GenBank/DDBJ databases">
        <title>Genomic Encyclopedia of Type Strains, Phase IV (KMG-IV): sequencing the most valuable type-strain genomes for metagenomic binning, comparative biology and taxonomic classification.</title>
        <authorList>
            <person name="Goeker M."/>
        </authorList>
    </citation>
    <scope>NUCLEOTIDE SEQUENCE [LARGE SCALE GENOMIC DNA]</scope>
    <source>
        <strain evidence="9 10">DSM 23711</strain>
    </source>
</reference>
<dbReference type="InterPro" id="IPR000515">
    <property type="entry name" value="MetI-like"/>
</dbReference>
<dbReference type="InterPro" id="IPR035906">
    <property type="entry name" value="MetI-like_sf"/>
</dbReference>
<dbReference type="Proteomes" id="UP001296943">
    <property type="component" value="Unassembled WGS sequence"/>
</dbReference>
<keyword evidence="9" id="KW-0762">Sugar transport</keyword>
<dbReference type="Gene3D" id="1.10.3720.10">
    <property type="entry name" value="MetI-like"/>
    <property type="match status" value="1"/>
</dbReference>
<evidence type="ECO:0000313" key="9">
    <source>
        <dbReference type="EMBL" id="MBM7571023.1"/>
    </source>
</evidence>
<comment type="subcellular location">
    <subcellularLocation>
        <location evidence="1 7">Cell membrane</location>
        <topology evidence="1 7">Multi-pass membrane protein</topology>
    </subcellularLocation>
</comment>
<feature type="transmembrane region" description="Helical" evidence="7">
    <location>
        <begin position="175"/>
        <end position="199"/>
    </location>
</feature>
<feature type="transmembrane region" description="Helical" evidence="7">
    <location>
        <begin position="94"/>
        <end position="115"/>
    </location>
</feature>
<gene>
    <name evidence="9" type="ORF">JOC48_001503</name>
</gene>
<dbReference type="Pfam" id="PF00528">
    <property type="entry name" value="BPD_transp_1"/>
    <property type="match status" value="1"/>
</dbReference>
<feature type="domain" description="ABC transmembrane type-1" evidence="8">
    <location>
        <begin position="90"/>
        <end position="303"/>
    </location>
</feature>
<comment type="similarity">
    <text evidence="7">Belongs to the binding-protein-dependent transport system permease family.</text>
</comment>
<protein>
    <submittedName>
        <fullName evidence="9">Multiple sugar transport system permease protein</fullName>
    </submittedName>
</protein>
<proteinExistence type="inferred from homology"/>
<dbReference type="PANTHER" id="PTHR30193:SF1">
    <property type="entry name" value="ABC TRANSPORTER PERMEASE PROTEIN YESP-RELATED"/>
    <property type="match status" value="1"/>
</dbReference>
<organism evidence="9 10">
    <name type="scientific">Aquibacillus albus</name>
    <dbReference type="NCBI Taxonomy" id="1168171"/>
    <lineage>
        <taxon>Bacteria</taxon>
        <taxon>Bacillati</taxon>
        <taxon>Bacillota</taxon>
        <taxon>Bacilli</taxon>
        <taxon>Bacillales</taxon>
        <taxon>Bacillaceae</taxon>
        <taxon>Aquibacillus</taxon>
    </lineage>
</organism>
<evidence type="ECO:0000256" key="6">
    <source>
        <dbReference type="ARBA" id="ARBA00023136"/>
    </source>
</evidence>
<keyword evidence="6 7" id="KW-0472">Membrane</keyword>
<dbReference type="CDD" id="cd06261">
    <property type="entry name" value="TM_PBP2"/>
    <property type="match status" value="1"/>
</dbReference>
<evidence type="ECO:0000256" key="1">
    <source>
        <dbReference type="ARBA" id="ARBA00004651"/>
    </source>
</evidence>
<name>A0ABS2MZ03_9BACI</name>
<keyword evidence="4 7" id="KW-0812">Transmembrane</keyword>
<feature type="transmembrane region" description="Helical" evidence="7">
    <location>
        <begin position="30"/>
        <end position="59"/>
    </location>
</feature>
<feature type="transmembrane region" description="Helical" evidence="7">
    <location>
        <begin position="127"/>
        <end position="145"/>
    </location>
</feature>
<evidence type="ECO:0000259" key="8">
    <source>
        <dbReference type="PROSITE" id="PS50928"/>
    </source>
</evidence>
<keyword evidence="10" id="KW-1185">Reference proteome</keyword>
<evidence type="ECO:0000256" key="4">
    <source>
        <dbReference type="ARBA" id="ARBA00022692"/>
    </source>
</evidence>
<accession>A0ABS2MZ03</accession>
<comment type="caution">
    <text evidence="9">The sequence shown here is derived from an EMBL/GenBank/DDBJ whole genome shotgun (WGS) entry which is preliminary data.</text>
</comment>
<keyword evidence="5 7" id="KW-1133">Transmembrane helix</keyword>
<keyword evidence="3" id="KW-1003">Cell membrane</keyword>
<evidence type="ECO:0000256" key="2">
    <source>
        <dbReference type="ARBA" id="ARBA00022448"/>
    </source>
</evidence>
<keyword evidence="2 7" id="KW-0813">Transport</keyword>
<evidence type="ECO:0000256" key="3">
    <source>
        <dbReference type="ARBA" id="ARBA00022475"/>
    </source>
</evidence>
<dbReference type="PROSITE" id="PS50928">
    <property type="entry name" value="ABC_TM1"/>
    <property type="match status" value="1"/>
</dbReference>
<dbReference type="InterPro" id="IPR051393">
    <property type="entry name" value="ABC_transporter_permease"/>
</dbReference>
<dbReference type="SUPFAM" id="SSF161098">
    <property type="entry name" value="MetI-like"/>
    <property type="match status" value="1"/>
</dbReference>
<dbReference type="EMBL" id="JAFBDR010000006">
    <property type="protein sequence ID" value="MBM7571023.1"/>
    <property type="molecule type" value="Genomic_DNA"/>
</dbReference>
<dbReference type="PANTHER" id="PTHR30193">
    <property type="entry name" value="ABC TRANSPORTER PERMEASE PROTEIN"/>
    <property type="match status" value="1"/>
</dbReference>
<evidence type="ECO:0000256" key="5">
    <source>
        <dbReference type="ARBA" id="ARBA00022989"/>
    </source>
</evidence>
<evidence type="ECO:0000313" key="10">
    <source>
        <dbReference type="Proteomes" id="UP001296943"/>
    </source>
</evidence>